<sequence>MSEEWNRRSFLKSTAAAGVIGFAGGSFVHILKTQGGTRATLNDAGTYPGLIGGKELDLRMAAAVTYDGTTTTTPTQQVDEFPQVFEREQTIQFSFDDIGTDATGRAIVAFVVCDTPSDVTVRVGAKGDTDLADAIEATLWREETPDASSTPGNSPLYTGTLTQFLPEPVPMAVGDCVGCQPLGLGLEWEFTGSTDNLADTSLSLALDFQARQCDNREESQ</sequence>
<evidence type="ECO:0000313" key="2">
    <source>
        <dbReference type="Proteomes" id="UP001430377"/>
    </source>
</evidence>
<dbReference type="Proteomes" id="UP001430377">
    <property type="component" value="Unassembled WGS sequence"/>
</dbReference>
<proteinExistence type="predicted"/>
<dbReference type="AlphaFoldDB" id="A0AAW4PRW8"/>
<dbReference type="NCBIfam" id="TIGR01409">
    <property type="entry name" value="TAT_signal_seq"/>
    <property type="match status" value="1"/>
</dbReference>
<protein>
    <submittedName>
        <fullName evidence="1">Twin-arginine translocation signal domain-containing protein</fullName>
    </submittedName>
</protein>
<name>A0AAW4PRW8_9EURY</name>
<keyword evidence="2" id="KW-1185">Reference proteome</keyword>
<gene>
    <name evidence="1" type="ORF">EGH21_15010</name>
</gene>
<organism evidence="1 2">
    <name type="scientific">Haloarcula rubra</name>
    <dbReference type="NCBI Taxonomy" id="2487747"/>
    <lineage>
        <taxon>Archaea</taxon>
        <taxon>Methanobacteriati</taxon>
        <taxon>Methanobacteriota</taxon>
        <taxon>Stenosarchaea group</taxon>
        <taxon>Halobacteria</taxon>
        <taxon>Halobacteriales</taxon>
        <taxon>Haloarculaceae</taxon>
        <taxon>Haloarcula</taxon>
    </lineage>
</organism>
<evidence type="ECO:0000313" key="1">
    <source>
        <dbReference type="EMBL" id="MBX0324338.1"/>
    </source>
</evidence>
<dbReference type="PROSITE" id="PS51318">
    <property type="entry name" value="TAT"/>
    <property type="match status" value="1"/>
</dbReference>
<reference evidence="1 2" key="1">
    <citation type="submission" date="2021-06" db="EMBL/GenBank/DDBJ databases">
        <title>Halomicroarcula sp. a new haloarchaeum isolated from saline soil.</title>
        <authorList>
            <person name="Duran-Viseras A."/>
            <person name="Sanchez-Porro C."/>
            <person name="Ventosa A."/>
        </authorList>
    </citation>
    <scope>NUCLEOTIDE SEQUENCE [LARGE SCALE GENOMIC DNA]</scope>
    <source>
        <strain evidence="1 2">F13</strain>
    </source>
</reference>
<dbReference type="EMBL" id="RKLR01000006">
    <property type="protein sequence ID" value="MBX0324338.1"/>
    <property type="molecule type" value="Genomic_DNA"/>
</dbReference>
<dbReference type="InterPro" id="IPR019546">
    <property type="entry name" value="TAT_signal_bac_arc"/>
</dbReference>
<accession>A0AAW4PRW8</accession>
<comment type="caution">
    <text evidence="1">The sequence shown here is derived from an EMBL/GenBank/DDBJ whole genome shotgun (WGS) entry which is preliminary data.</text>
</comment>
<dbReference type="RefSeq" id="WP_220619295.1">
    <property type="nucleotide sequence ID" value="NZ_RKLR01000006.1"/>
</dbReference>
<dbReference type="InterPro" id="IPR006311">
    <property type="entry name" value="TAT_signal"/>
</dbReference>